<feature type="transmembrane region" description="Helical" evidence="8">
    <location>
        <begin position="6"/>
        <end position="25"/>
    </location>
</feature>
<evidence type="ECO:0000256" key="4">
    <source>
        <dbReference type="ARBA" id="ARBA00022679"/>
    </source>
</evidence>
<dbReference type="Pfam" id="PF13231">
    <property type="entry name" value="PMT_2"/>
    <property type="match status" value="1"/>
</dbReference>
<evidence type="ECO:0000259" key="9">
    <source>
        <dbReference type="Pfam" id="PF13231"/>
    </source>
</evidence>
<feature type="domain" description="Glycosyltransferase RgtA/B/C/D-like" evidence="9">
    <location>
        <begin position="11"/>
        <end position="140"/>
    </location>
</feature>
<evidence type="ECO:0000313" key="10">
    <source>
        <dbReference type="EMBL" id="MBD3323380.1"/>
    </source>
</evidence>
<keyword evidence="5 8" id="KW-0812">Transmembrane</keyword>
<dbReference type="InterPro" id="IPR038731">
    <property type="entry name" value="RgtA/B/C-like"/>
</dbReference>
<keyword evidence="7 8" id="KW-0472">Membrane</keyword>
<proteinExistence type="predicted"/>
<sequence length="173" mass="19465">MSAADAYLLLIILQIGISLATIGIVYRIGTHLWGSAPAFLAAFLLSLDLASTVNALQILTDTLFTCVLTLAVWMGLRALSCSQKAMPWIFFHGLCLTIATLIRPIAYYLIVPELLFWLLVWIKWWHWSWKTTLVALLTLLTPWIMLIGGWHVRNYLTAGTLEFSSIQAVNLLF</sequence>
<reference evidence="10" key="1">
    <citation type="submission" date="2019-11" db="EMBL/GenBank/DDBJ databases">
        <title>Microbial mats filling the niche in hypersaline microbial mats.</title>
        <authorList>
            <person name="Wong H.L."/>
            <person name="Macleod F.I."/>
            <person name="White R.A. III"/>
            <person name="Burns B.P."/>
        </authorList>
    </citation>
    <scope>NUCLEOTIDE SEQUENCE</scope>
    <source>
        <strain evidence="10">Rbin_158</strain>
    </source>
</reference>
<dbReference type="GO" id="GO:0005886">
    <property type="term" value="C:plasma membrane"/>
    <property type="evidence" value="ECO:0007669"/>
    <property type="project" value="UniProtKB-SubCell"/>
</dbReference>
<comment type="subcellular location">
    <subcellularLocation>
        <location evidence="1">Cell membrane</location>
        <topology evidence="1">Multi-pass membrane protein</topology>
    </subcellularLocation>
</comment>
<dbReference type="GO" id="GO:0009103">
    <property type="term" value="P:lipopolysaccharide biosynthetic process"/>
    <property type="evidence" value="ECO:0007669"/>
    <property type="project" value="UniProtKB-ARBA"/>
</dbReference>
<gene>
    <name evidence="10" type="ORF">GF339_02280</name>
</gene>
<feature type="non-terminal residue" evidence="10">
    <location>
        <position position="173"/>
    </location>
</feature>
<evidence type="ECO:0000256" key="6">
    <source>
        <dbReference type="ARBA" id="ARBA00022989"/>
    </source>
</evidence>
<evidence type="ECO:0000256" key="8">
    <source>
        <dbReference type="SAM" id="Phobius"/>
    </source>
</evidence>
<name>A0A9D5JSM9_9BACT</name>
<accession>A0A9D5JSM9</accession>
<protein>
    <recommendedName>
        <fullName evidence="9">Glycosyltransferase RgtA/B/C/D-like domain-containing protein</fullName>
    </recommendedName>
</protein>
<keyword evidence="3" id="KW-0328">Glycosyltransferase</keyword>
<evidence type="ECO:0000313" key="11">
    <source>
        <dbReference type="Proteomes" id="UP000649604"/>
    </source>
</evidence>
<dbReference type="PANTHER" id="PTHR33908">
    <property type="entry name" value="MANNOSYLTRANSFERASE YKCB-RELATED"/>
    <property type="match status" value="1"/>
</dbReference>
<keyword evidence="2" id="KW-1003">Cell membrane</keyword>
<evidence type="ECO:0000256" key="5">
    <source>
        <dbReference type="ARBA" id="ARBA00022692"/>
    </source>
</evidence>
<feature type="transmembrane region" description="Helical" evidence="8">
    <location>
        <begin position="131"/>
        <end position="152"/>
    </location>
</feature>
<evidence type="ECO:0000256" key="7">
    <source>
        <dbReference type="ARBA" id="ARBA00023136"/>
    </source>
</evidence>
<dbReference type="AlphaFoldDB" id="A0A9D5JSM9"/>
<evidence type="ECO:0000256" key="2">
    <source>
        <dbReference type="ARBA" id="ARBA00022475"/>
    </source>
</evidence>
<evidence type="ECO:0000256" key="3">
    <source>
        <dbReference type="ARBA" id="ARBA00022676"/>
    </source>
</evidence>
<dbReference type="InterPro" id="IPR050297">
    <property type="entry name" value="LipidA_mod_glycosyltrf_83"/>
</dbReference>
<evidence type="ECO:0000256" key="1">
    <source>
        <dbReference type="ARBA" id="ARBA00004651"/>
    </source>
</evidence>
<dbReference type="GO" id="GO:0016763">
    <property type="term" value="F:pentosyltransferase activity"/>
    <property type="evidence" value="ECO:0007669"/>
    <property type="project" value="TreeGrafter"/>
</dbReference>
<dbReference type="EMBL" id="WJJP01000065">
    <property type="protein sequence ID" value="MBD3323380.1"/>
    <property type="molecule type" value="Genomic_DNA"/>
</dbReference>
<dbReference type="Proteomes" id="UP000649604">
    <property type="component" value="Unassembled WGS sequence"/>
</dbReference>
<keyword evidence="4" id="KW-0808">Transferase</keyword>
<organism evidence="10 11">
    <name type="scientific">candidate division KSB3 bacterium</name>
    <dbReference type="NCBI Taxonomy" id="2044937"/>
    <lineage>
        <taxon>Bacteria</taxon>
        <taxon>candidate division KSB3</taxon>
    </lineage>
</organism>
<feature type="transmembrane region" description="Helical" evidence="8">
    <location>
        <begin position="56"/>
        <end position="76"/>
    </location>
</feature>
<keyword evidence="6 8" id="KW-1133">Transmembrane helix</keyword>
<dbReference type="PANTHER" id="PTHR33908:SF11">
    <property type="entry name" value="MEMBRANE PROTEIN"/>
    <property type="match status" value="1"/>
</dbReference>
<comment type="caution">
    <text evidence="10">The sequence shown here is derived from an EMBL/GenBank/DDBJ whole genome shotgun (WGS) entry which is preliminary data.</text>
</comment>
<feature type="transmembrane region" description="Helical" evidence="8">
    <location>
        <begin position="88"/>
        <end position="111"/>
    </location>
</feature>